<evidence type="ECO:0000313" key="2">
    <source>
        <dbReference type="EMBL" id="KAL2091764.1"/>
    </source>
</evidence>
<dbReference type="InterPro" id="IPR019734">
    <property type="entry name" value="TPR_rpt"/>
</dbReference>
<name>A0ABD1JY10_9TELE</name>
<dbReference type="InterPro" id="IPR011990">
    <property type="entry name" value="TPR-like_helical_dom_sf"/>
</dbReference>
<dbReference type="Gene3D" id="1.25.40.10">
    <property type="entry name" value="Tetratricopeptide repeat domain"/>
    <property type="match status" value="2"/>
</dbReference>
<keyword evidence="1" id="KW-0802">TPR repeat</keyword>
<dbReference type="PROSITE" id="PS50005">
    <property type="entry name" value="TPR"/>
    <property type="match status" value="1"/>
</dbReference>
<keyword evidence="3" id="KW-1185">Reference proteome</keyword>
<reference evidence="2 3" key="1">
    <citation type="submission" date="2024-09" db="EMBL/GenBank/DDBJ databases">
        <title>A chromosome-level genome assembly of Gray's grenadier anchovy, Coilia grayii.</title>
        <authorList>
            <person name="Fu Z."/>
        </authorList>
    </citation>
    <scope>NUCLEOTIDE SEQUENCE [LARGE SCALE GENOMIC DNA]</scope>
    <source>
        <strain evidence="2">G4</strain>
        <tissue evidence="2">Muscle</tissue>
    </source>
</reference>
<dbReference type="SMART" id="SM00028">
    <property type="entry name" value="TPR"/>
    <property type="match status" value="4"/>
</dbReference>
<dbReference type="InterPro" id="IPR039684">
    <property type="entry name" value="FANCG"/>
</dbReference>
<sequence length="619" mass="69387">MDVCLLHKWTQENNSFIKEWKLIDRRVGGNQGVKEKCRIGMLKLLQTIQGIPAAIELIELELVVAYNTLVLSFNVSSLIDVQQSLTSTVHRALEAVGCQEWSRDPDRLWQITLQCFSNTVHLPCLHGLLCVQWALWLASCHMESIRHLLRDAAQGEATVPSQDLHRVIKKLRLSNKDNSNLLVAMTTREFQNLLHICTVIVEGVESMEQEKYSAALVACLEATSLPAPRVVLAQAHTLTGAAFAKLEQPQSALQSFRKALEVDFGCHSALYQSALVYRQLKNTQAEMEALRLLHSALVQSAEQQAVSTGVALISADVLLRSQYMDALMAVPSAQLILHTLAHACVMHDRVSEAVELYLDLMSSLQSDITQPVFAEGDACLPRIPVVYLEAAFTFLKANRTWDVIAVCEEVISKTVNLIPEKNVFDLSEEHLLFSMGGPPKTAKSERLEHVLWASAVHYLQGLAYRKMKDTKESVANFTRSLNWLAKVSIRNADTLVEDQRDCQFKVKTVQRLRGLALAGRGLSFMERGQFKEALRDLKLSLHSVTDIPIIRFGLVEAYRRLGRQEEALVCWRESQHSSEVSSGYLPVYLQTFPDVSSCFDTNNLSKTMEDAFQSRGVTI</sequence>
<dbReference type="EMBL" id="JBHFQA010000010">
    <property type="protein sequence ID" value="KAL2091764.1"/>
    <property type="molecule type" value="Genomic_DNA"/>
</dbReference>
<dbReference type="Proteomes" id="UP001591681">
    <property type="component" value="Unassembled WGS sequence"/>
</dbReference>
<comment type="caution">
    <text evidence="2">The sequence shown here is derived from an EMBL/GenBank/DDBJ whole genome shotgun (WGS) entry which is preliminary data.</text>
</comment>
<proteinExistence type="predicted"/>
<dbReference type="PANTHER" id="PTHR15254:SF2">
    <property type="entry name" value="FANCONI ANEMIA GROUP G PROTEIN"/>
    <property type="match status" value="1"/>
</dbReference>
<dbReference type="AlphaFoldDB" id="A0ABD1JY10"/>
<protein>
    <recommendedName>
        <fullName evidence="4">FA complementation group G</fullName>
    </recommendedName>
</protein>
<dbReference type="Pfam" id="PF13181">
    <property type="entry name" value="TPR_8"/>
    <property type="match status" value="1"/>
</dbReference>
<evidence type="ECO:0000256" key="1">
    <source>
        <dbReference type="PROSITE-ProRule" id="PRU00339"/>
    </source>
</evidence>
<gene>
    <name evidence="2" type="ORF">ACEWY4_011562</name>
</gene>
<feature type="repeat" description="TPR" evidence="1">
    <location>
        <begin position="233"/>
        <end position="266"/>
    </location>
</feature>
<organism evidence="2 3">
    <name type="scientific">Coilia grayii</name>
    <name type="common">Gray's grenadier anchovy</name>
    <dbReference type="NCBI Taxonomy" id="363190"/>
    <lineage>
        <taxon>Eukaryota</taxon>
        <taxon>Metazoa</taxon>
        <taxon>Chordata</taxon>
        <taxon>Craniata</taxon>
        <taxon>Vertebrata</taxon>
        <taxon>Euteleostomi</taxon>
        <taxon>Actinopterygii</taxon>
        <taxon>Neopterygii</taxon>
        <taxon>Teleostei</taxon>
        <taxon>Clupei</taxon>
        <taxon>Clupeiformes</taxon>
        <taxon>Clupeoidei</taxon>
        <taxon>Engraulidae</taxon>
        <taxon>Coilinae</taxon>
        <taxon>Coilia</taxon>
    </lineage>
</organism>
<evidence type="ECO:0000313" key="3">
    <source>
        <dbReference type="Proteomes" id="UP001591681"/>
    </source>
</evidence>
<dbReference type="PANTHER" id="PTHR15254">
    <property type="entry name" value="FANCONI ANEMIA GROUP G PROTEIN FAMILY MEMBER"/>
    <property type="match status" value="1"/>
</dbReference>
<accession>A0ABD1JY10</accession>
<dbReference type="SUPFAM" id="SSF48452">
    <property type="entry name" value="TPR-like"/>
    <property type="match status" value="1"/>
</dbReference>
<evidence type="ECO:0008006" key="4">
    <source>
        <dbReference type="Google" id="ProtNLM"/>
    </source>
</evidence>